<keyword evidence="2 4" id="KW-0786">Thiamine pyrophosphate</keyword>
<feature type="domain" description="Thiamine pyrophosphate enzyme central" evidence="5">
    <location>
        <begin position="185"/>
        <end position="317"/>
    </location>
</feature>
<dbReference type="Pfam" id="PF00205">
    <property type="entry name" value="TPP_enzyme_M"/>
    <property type="match status" value="1"/>
</dbReference>
<dbReference type="InterPro" id="IPR029061">
    <property type="entry name" value="THDP-binding"/>
</dbReference>
<dbReference type="Gene3D" id="3.40.50.1220">
    <property type="entry name" value="TPP-binding domain"/>
    <property type="match status" value="1"/>
</dbReference>
<dbReference type="EMBL" id="CASHTH010004276">
    <property type="protein sequence ID" value="CAI8055404.1"/>
    <property type="molecule type" value="Genomic_DNA"/>
</dbReference>
<organism evidence="8 9">
    <name type="scientific">Geodia barretti</name>
    <name type="common">Barrett's horny sponge</name>
    <dbReference type="NCBI Taxonomy" id="519541"/>
    <lineage>
        <taxon>Eukaryota</taxon>
        <taxon>Metazoa</taxon>
        <taxon>Porifera</taxon>
        <taxon>Demospongiae</taxon>
        <taxon>Heteroscleromorpha</taxon>
        <taxon>Tetractinellida</taxon>
        <taxon>Astrophorina</taxon>
        <taxon>Geodiidae</taxon>
        <taxon>Geodia</taxon>
    </lineage>
</organism>
<comment type="similarity">
    <text evidence="1 4">Belongs to the TPP enzyme family.</text>
</comment>
<dbReference type="GO" id="GO:0005948">
    <property type="term" value="C:acetolactate synthase complex"/>
    <property type="evidence" value="ECO:0007669"/>
    <property type="project" value="TreeGrafter"/>
</dbReference>
<evidence type="ECO:0000256" key="4">
    <source>
        <dbReference type="RuleBase" id="RU362132"/>
    </source>
</evidence>
<dbReference type="Pfam" id="PF02775">
    <property type="entry name" value="TPP_enzyme_C"/>
    <property type="match status" value="1"/>
</dbReference>
<dbReference type="InterPro" id="IPR012000">
    <property type="entry name" value="Thiamin_PyroP_enz_cen_dom"/>
</dbReference>
<dbReference type="GO" id="GO:0009097">
    <property type="term" value="P:isoleucine biosynthetic process"/>
    <property type="evidence" value="ECO:0007669"/>
    <property type="project" value="TreeGrafter"/>
</dbReference>
<evidence type="ECO:0000259" key="6">
    <source>
        <dbReference type="Pfam" id="PF02775"/>
    </source>
</evidence>
<evidence type="ECO:0000313" key="8">
    <source>
        <dbReference type="EMBL" id="CAI8055404.1"/>
    </source>
</evidence>
<evidence type="ECO:0000256" key="2">
    <source>
        <dbReference type="ARBA" id="ARBA00023052"/>
    </source>
</evidence>
<evidence type="ECO:0000256" key="1">
    <source>
        <dbReference type="ARBA" id="ARBA00007812"/>
    </source>
</evidence>
<dbReference type="InterPro" id="IPR011766">
    <property type="entry name" value="TPP_enzyme_TPP-bd"/>
</dbReference>
<dbReference type="Proteomes" id="UP001174909">
    <property type="component" value="Unassembled WGS sequence"/>
</dbReference>
<feature type="domain" description="Thiamine pyrophosphate enzyme TPP-binding" evidence="6">
    <location>
        <begin position="391"/>
        <end position="534"/>
    </location>
</feature>
<dbReference type="PANTHER" id="PTHR18968:SF13">
    <property type="entry name" value="ACETOLACTATE SYNTHASE CATALYTIC SUBUNIT, MITOCHONDRIAL"/>
    <property type="match status" value="1"/>
</dbReference>
<evidence type="ECO:0000259" key="7">
    <source>
        <dbReference type="Pfam" id="PF02776"/>
    </source>
</evidence>
<keyword evidence="9" id="KW-1185">Reference proteome</keyword>
<protein>
    <submittedName>
        <fullName evidence="8">Probable acetolactate synthase large subunit</fullName>
    </submittedName>
</protein>
<evidence type="ECO:0000256" key="3">
    <source>
        <dbReference type="ARBA" id="ARBA00048738"/>
    </source>
</evidence>
<dbReference type="GO" id="GO:0030976">
    <property type="term" value="F:thiamine pyrophosphate binding"/>
    <property type="evidence" value="ECO:0007669"/>
    <property type="project" value="InterPro"/>
</dbReference>
<dbReference type="SUPFAM" id="SSF52467">
    <property type="entry name" value="DHS-like NAD/FAD-binding domain"/>
    <property type="match status" value="1"/>
</dbReference>
<dbReference type="Pfam" id="PF02776">
    <property type="entry name" value="TPP_enzyme_N"/>
    <property type="match status" value="1"/>
</dbReference>
<accession>A0AA35XFD9</accession>
<dbReference type="GO" id="GO:0003984">
    <property type="term" value="F:acetolactate synthase activity"/>
    <property type="evidence" value="ECO:0007669"/>
    <property type="project" value="TreeGrafter"/>
</dbReference>
<dbReference type="InterPro" id="IPR012001">
    <property type="entry name" value="Thiamin_PyroP_enz_TPP-bd_dom"/>
</dbReference>
<dbReference type="PANTHER" id="PTHR18968">
    <property type="entry name" value="THIAMINE PYROPHOSPHATE ENZYMES"/>
    <property type="match status" value="1"/>
</dbReference>
<gene>
    <name evidence="8" type="ORF">GBAR_LOCUS30260</name>
</gene>
<dbReference type="AlphaFoldDB" id="A0AA35XFD9"/>
<dbReference type="CDD" id="cd07035">
    <property type="entry name" value="TPP_PYR_POX_like"/>
    <property type="match status" value="1"/>
</dbReference>
<sequence>MDGITAIANVLKLEGVDFIGCMPSNPLIEAAAIAGIRPIVFRQERTGVHMADGFSRINNGKRTGIFLMQAGPGAENAFGGVAQAYADSVPILLLPAGAARHRQGIDPVFSPTRSYESITKWTAQINYADRVPELMRQAFTKLRSGKPGPVLLEMPGDLISEEIGEEQFDYEPPQVLRSAGDPEAVARAARALLSAQRPVITAGQGVLYAEATDQLVELAEFLQIPVMTTLEGKSAFPENHPLSLGIGGSSQTGQVHRFLTGADTVFAAGASMIKSNFTAPLPLGKTLIHTTNADADINKDYKADYPVVGDARLVLGQFLEEIKRQSGGQARPANQELIDEIKASRQEWLDQWLPRLTSDEVPLNPYRVIWEIMHTVDLNNTIVTHESGSPREQVSPFWEARAPRSFIGWGKSTQLGYSLGLAMGAKLAAPEKLVINFMGDTAFGMVGLDVETAVRERIPITTVVLNNSTMAIYADSRIPTAVARYNIKQTGGNYADMSRAMGAYAERITEPDEIAPAMRRVQERNEAGEFALLEFITKEEGAYSKYQFV</sequence>
<dbReference type="GO" id="GO:0000287">
    <property type="term" value="F:magnesium ion binding"/>
    <property type="evidence" value="ECO:0007669"/>
    <property type="project" value="InterPro"/>
</dbReference>
<name>A0AA35XFD9_GEOBA</name>
<comment type="caution">
    <text evidence="8">The sequence shown here is derived from an EMBL/GenBank/DDBJ whole genome shotgun (WGS) entry which is preliminary data.</text>
</comment>
<dbReference type="SUPFAM" id="SSF52518">
    <property type="entry name" value="Thiamin diphosphate-binding fold (THDP-binding)"/>
    <property type="match status" value="2"/>
</dbReference>
<comment type="catalytic activity">
    <reaction evidence="3">
        <text>2-hydroxyoctadecanoyl-CoA = heptadecanal + formyl-CoA</text>
        <dbReference type="Rhea" id="RHEA:55196"/>
        <dbReference type="ChEBI" id="CHEBI:57376"/>
        <dbReference type="ChEBI" id="CHEBI:74116"/>
        <dbReference type="ChEBI" id="CHEBI:138631"/>
    </reaction>
    <physiologicalReaction direction="left-to-right" evidence="3">
        <dbReference type="Rhea" id="RHEA:55197"/>
    </physiologicalReaction>
</comment>
<evidence type="ECO:0000313" key="9">
    <source>
        <dbReference type="Proteomes" id="UP001174909"/>
    </source>
</evidence>
<reference evidence="8" key="1">
    <citation type="submission" date="2023-03" db="EMBL/GenBank/DDBJ databases">
        <authorList>
            <person name="Steffen K."/>
            <person name="Cardenas P."/>
        </authorList>
    </citation>
    <scope>NUCLEOTIDE SEQUENCE</scope>
</reference>
<dbReference type="InterPro" id="IPR029035">
    <property type="entry name" value="DHS-like_NAD/FAD-binding_dom"/>
</dbReference>
<proteinExistence type="inferred from homology"/>
<dbReference type="NCBIfam" id="NF004807">
    <property type="entry name" value="PRK06154.1"/>
    <property type="match status" value="1"/>
</dbReference>
<dbReference type="Gene3D" id="3.40.50.970">
    <property type="match status" value="2"/>
</dbReference>
<dbReference type="GO" id="GO:0009099">
    <property type="term" value="P:L-valine biosynthetic process"/>
    <property type="evidence" value="ECO:0007669"/>
    <property type="project" value="TreeGrafter"/>
</dbReference>
<feature type="domain" description="Thiamine pyrophosphate enzyme N-terminal TPP-binding" evidence="7">
    <location>
        <begin position="1"/>
        <end position="104"/>
    </location>
</feature>
<dbReference type="GO" id="GO:0050660">
    <property type="term" value="F:flavin adenine dinucleotide binding"/>
    <property type="evidence" value="ECO:0007669"/>
    <property type="project" value="TreeGrafter"/>
</dbReference>
<evidence type="ECO:0000259" key="5">
    <source>
        <dbReference type="Pfam" id="PF00205"/>
    </source>
</evidence>
<dbReference type="InterPro" id="IPR045229">
    <property type="entry name" value="TPP_enz"/>
</dbReference>